<accession>A0A2S4KMD0</accession>
<dbReference type="Proteomes" id="UP000237481">
    <property type="component" value="Unassembled WGS sequence"/>
</dbReference>
<keyword evidence="1" id="KW-0732">Signal</keyword>
<protein>
    <submittedName>
        <fullName evidence="2">Uncharacterized protein</fullName>
    </submittedName>
</protein>
<proteinExistence type="predicted"/>
<name>A0A2S4KMD0_9HYPO</name>
<evidence type="ECO:0000313" key="3">
    <source>
        <dbReference type="Proteomes" id="UP000237481"/>
    </source>
</evidence>
<comment type="caution">
    <text evidence="2">The sequence shown here is derived from an EMBL/GenBank/DDBJ whole genome shotgun (WGS) entry which is preliminary data.</text>
</comment>
<dbReference type="OrthoDB" id="4960696at2759"/>
<feature type="signal peptide" evidence="1">
    <location>
        <begin position="1"/>
        <end position="21"/>
    </location>
</feature>
<dbReference type="AlphaFoldDB" id="A0A2S4KMD0"/>
<gene>
    <name evidence="2" type="ORF">TPAR_08434</name>
</gene>
<keyword evidence="3" id="KW-1185">Reference proteome</keyword>
<sequence length="99" mass="10711">MARHRLLAAAALASTYGSVYANPMPQAAFPAVCPNGIATLDVQPIKLVTVTPVLVSFFAPQNTDIVIDDNHTIRVTNGPIGVNTVLCYAWKHEHRRSSQ</sequence>
<reference evidence="2 3" key="1">
    <citation type="submission" date="2018-01" db="EMBL/GenBank/DDBJ databases">
        <title>Harnessing the power of phylogenomics to disentangle the directionality and signatures of interkingdom host jumping in the parasitic fungal genus Tolypocladium.</title>
        <authorList>
            <person name="Quandt C.A."/>
            <person name="Patterson W."/>
            <person name="Spatafora J.W."/>
        </authorList>
    </citation>
    <scope>NUCLEOTIDE SEQUENCE [LARGE SCALE GENOMIC DNA]</scope>
    <source>
        <strain evidence="2 3">NRBC 100945</strain>
    </source>
</reference>
<evidence type="ECO:0000256" key="1">
    <source>
        <dbReference type="SAM" id="SignalP"/>
    </source>
</evidence>
<evidence type="ECO:0000313" key="2">
    <source>
        <dbReference type="EMBL" id="POR31357.1"/>
    </source>
</evidence>
<organism evidence="2 3">
    <name type="scientific">Tolypocladium paradoxum</name>
    <dbReference type="NCBI Taxonomy" id="94208"/>
    <lineage>
        <taxon>Eukaryota</taxon>
        <taxon>Fungi</taxon>
        <taxon>Dikarya</taxon>
        <taxon>Ascomycota</taxon>
        <taxon>Pezizomycotina</taxon>
        <taxon>Sordariomycetes</taxon>
        <taxon>Hypocreomycetidae</taxon>
        <taxon>Hypocreales</taxon>
        <taxon>Ophiocordycipitaceae</taxon>
        <taxon>Tolypocladium</taxon>
    </lineage>
</organism>
<feature type="chain" id="PRO_5015397696" evidence="1">
    <location>
        <begin position="22"/>
        <end position="99"/>
    </location>
</feature>
<dbReference type="EMBL" id="PKSG01001060">
    <property type="protein sequence ID" value="POR31357.1"/>
    <property type="molecule type" value="Genomic_DNA"/>
</dbReference>